<proteinExistence type="predicted"/>
<dbReference type="Proteomes" id="UP000249299">
    <property type="component" value="Unassembled WGS sequence"/>
</dbReference>
<dbReference type="GO" id="GO:0016491">
    <property type="term" value="F:oxidoreductase activity"/>
    <property type="evidence" value="ECO:0007669"/>
    <property type="project" value="UniProtKB-KW"/>
</dbReference>
<feature type="domain" description="FAD dependent oxidoreductase" evidence="2">
    <location>
        <begin position="125"/>
        <end position="476"/>
    </location>
</feature>
<evidence type="ECO:0000259" key="2">
    <source>
        <dbReference type="Pfam" id="PF01266"/>
    </source>
</evidence>
<comment type="caution">
    <text evidence="3">The sequence shown here is derived from an EMBL/GenBank/DDBJ whole genome shotgun (WGS) entry which is preliminary data.</text>
</comment>
<evidence type="ECO:0000313" key="3">
    <source>
        <dbReference type="EMBL" id="RAI25212.1"/>
    </source>
</evidence>
<dbReference type="EMBL" id="NPEV01000053">
    <property type="protein sequence ID" value="RAI25212.1"/>
    <property type="molecule type" value="Genomic_DNA"/>
</dbReference>
<keyword evidence="4" id="KW-1185">Reference proteome</keyword>
<dbReference type="InterPro" id="IPR006076">
    <property type="entry name" value="FAD-dep_OxRdtase"/>
</dbReference>
<organism evidence="3 4">
    <name type="scientific">Rhodobium orientis</name>
    <dbReference type="NCBI Taxonomy" id="34017"/>
    <lineage>
        <taxon>Bacteria</taxon>
        <taxon>Pseudomonadati</taxon>
        <taxon>Pseudomonadota</taxon>
        <taxon>Alphaproteobacteria</taxon>
        <taxon>Hyphomicrobiales</taxon>
        <taxon>Rhodobiaceae</taxon>
        <taxon>Rhodobium</taxon>
    </lineage>
</organism>
<evidence type="ECO:0000256" key="1">
    <source>
        <dbReference type="ARBA" id="ARBA00023002"/>
    </source>
</evidence>
<accession>A0A327JK76</accession>
<dbReference type="OrthoDB" id="9806601at2"/>
<keyword evidence="1" id="KW-0560">Oxidoreductase</keyword>
<evidence type="ECO:0000313" key="4">
    <source>
        <dbReference type="Proteomes" id="UP000249299"/>
    </source>
</evidence>
<sequence length="524" mass="56253">MWRCGPSHVGSAPGLSSCGPFDLSQGAFFVHCGKIACATLFLGSNRNWHRLGTRRAAGKVSSSLSLLRSWPKVVDAPWTQEADARTLSETRTSMALNGHVDSYYARRNAHEVLFRRLGGTEKAAVCVVGGGLAGLTTARELASAGTDVVLLEAERVGWGASGRNGGFVSAGYAAGLAELEARLGVDRTRALYELSRMGVAYVRETIEAAGAGDIIGGHGWLKVIRHDDAEGMKRRRDLMAGTYGANVEFWETERVRATLKTETYFQALHDAGPFHIDPLAYARLLAARARDAGARIFEESAATGLTRSGTGWRVETASGAIEAEAVVLAGSAYQALSGLWPSLDRAIVPVATYVVTSNALGSAVTDSIGFSGCIADTRRAGDYYRVVEGDRLLWGGRITTRRSEPTDLAGLLKADIAAIYPQLSHLEVETAWSGLMAYAVHKMPIIRPLEEGLWSVTAFGGHGVAQTATGGVLVASALTSGDDRWRQFEPFGPRFAGGPVGRMGTQLLYWGMQFRDRREERAAR</sequence>
<dbReference type="PANTHER" id="PTHR13847">
    <property type="entry name" value="SARCOSINE DEHYDROGENASE-RELATED"/>
    <property type="match status" value="1"/>
</dbReference>
<dbReference type="PROSITE" id="PS51257">
    <property type="entry name" value="PROKAR_LIPOPROTEIN"/>
    <property type="match status" value="1"/>
</dbReference>
<dbReference type="GO" id="GO:0005737">
    <property type="term" value="C:cytoplasm"/>
    <property type="evidence" value="ECO:0007669"/>
    <property type="project" value="TreeGrafter"/>
</dbReference>
<reference evidence="3 4" key="1">
    <citation type="submission" date="2017-07" db="EMBL/GenBank/DDBJ databases">
        <title>Draft Genome Sequences of Select Purple Nonsulfur Bacteria.</title>
        <authorList>
            <person name="Lasarre B."/>
            <person name="Mckinlay J.B."/>
        </authorList>
    </citation>
    <scope>NUCLEOTIDE SEQUENCE [LARGE SCALE GENOMIC DNA]</scope>
    <source>
        <strain evidence="3 4">DSM 11290</strain>
    </source>
</reference>
<name>A0A327JK76_9HYPH</name>
<dbReference type="InterPro" id="IPR036188">
    <property type="entry name" value="FAD/NAD-bd_sf"/>
</dbReference>
<dbReference type="AlphaFoldDB" id="A0A327JK76"/>
<dbReference type="Gene3D" id="3.50.50.60">
    <property type="entry name" value="FAD/NAD(P)-binding domain"/>
    <property type="match status" value="1"/>
</dbReference>
<gene>
    <name evidence="3" type="ORF">CH339_19245</name>
</gene>
<dbReference type="SUPFAM" id="SSF51905">
    <property type="entry name" value="FAD/NAD(P)-binding domain"/>
    <property type="match status" value="1"/>
</dbReference>
<dbReference type="Pfam" id="PF01266">
    <property type="entry name" value="DAO"/>
    <property type="match status" value="1"/>
</dbReference>
<protein>
    <recommendedName>
        <fullName evidence="2">FAD dependent oxidoreductase domain-containing protein</fullName>
    </recommendedName>
</protein>
<dbReference type="Gene3D" id="3.30.9.10">
    <property type="entry name" value="D-Amino Acid Oxidase, subunit A, domain 2"/>
    <property type="match status" value="1"/>
</dbReference>
<dbReference type="PANTHER" id="PTHR13847:SF281">
    <property type="entry name" value="FAD DEPENDENT OXIDOREDUCTASE DOMAIN-CONTAINING PROTEIN"/>
    <property type="match status" value="1"/>
</dbReference>